<gene>
    <name evidence="2" type="ORF">NCTC13456_01688</name>
</gene>
<keyword evidence="1" id="KW-0732">Signal</keyword>
<sequence length="133" mass="15113">MKYTIQAILLFFFLGLTSCLPTKTVTESKTVTSEISDLSGKWNIDDGGDYIIFEDATKKMVMKTACGIITADYTKINQAIIFNHLKQVNSDCEIPQNMIQNLQKTAYFKVKSSNQITFYDEAHLEKLTLKLIK</sequence>
<evidence type="ECO:0000313" key="2">
    <source>
        <dbReference type="EMBL" id="STD55708.1"/>
    </source>
</evidence>
<feature type="chain" id="PRO_5016920787" description="META domain-containing protein" evidence="1">
    <location>
        <begin position="23"/>
        <end position="133"/>
    </location>
</feature>
<proteinExistence type="predicted"/>
<name>A0A376G7R3_9FLAO</name>
<evidence type="ECO:0000313" key="3">
    <source>
        <dbReference type="Proteomes" id="UP000254737"/>
    </source>
</evidence>
<dbReference type="Proteomes" id="UP000254737">
    <property type="component" value="Unassembled WGS sequence"/>
</dbReference>
<feature type="signal peptide" evidence="1">
    <location>
        <begin position="1"/>
        <end position="22"/>
    </location>
</feature>
<evidence type="ECO:0000256" key="1">
    <source>
        <dbReference type="SAM" id="SignalP"/>
    </source>
</evidence>
<dbReference type="STRING" id="343874.GCA_000805695_03498"/>
<evidence type="ECO:0008006" key="4">
    <source>
        <dbReference type="Google" id="ProtNLM"/>
    </source>
</evidence>
<dbReference type="EMBL" id="UFXS01000001">
    <property type="protein sequence ID" value="STD55708.1"/>
    <property type="molecule type" value="Genomic_DNA"/>
</dbReference>
<dbReference type="PROSITE" id="PS51257">
    <property type="entry name" value="PROKAR_LIPOPROTEIN"/>
    <property type="match status" value="1"/>
</dbReference>
<reference evidence="2 3" key="1">
    <citation type="submission" date="2018-06" db="EMBL/GenBank/DDBJ databases">
        <authorList>
            <consortium name="Pathogen Informatics"/>
            <person name="Doyle S."/>
        </authorList>
    </citation>
    <scope>NUCLEOTIDE SEQUENCE [LARGE SCALE GENOMIC DNA]</scope>
    <source>
        <strain evidence="2 3">NCTC13456</strain>
    </source>
</reference>
<dbReference type="RefSeq" id="WP_114999960.1">
    <property type="nucleotide sequence ID" value="NZ_UFXS01000001.1"/>
</dbReference>
<dbReference type="AlphaFoldDB" id="A0A376G7R3"/>
<organism evidence="2 3">
    <name type="scientific">Empedobacter falsenii</name>
    <dbReference type="NCBI Taxonomy" id="343874"/>
    <lineage>
        <taxon>Bacteria</taxon>
        <taxon>Pseudomonadati</taxon>
        <taxon>Bacteroidota</taxon>
        <taxon>Flavobacteriia</taxon>
        <taxon>Flavobacteriales</taxon>
        <taxon>Weeksellaceae</taxon>
        <taxon>Empedobacter</taxon>
    </lineage>
</organism>
<protein>
    <recommendedName>
        <fullName evidence="4">META domain-containing protein</fullName>
    </recommendedName>
</protein>
<accession>A0A376G7R3</accession>